<feature type="non-terminal residue" evidence="7">
    <location>
        <position position="80"/>
    </location>
</feature>
<keyword evidence="4" id="KW-0963">Cytoplasm</keyword>
<dbReference type="InterPro" id="IPR036961">
    <property type="entry name" value="Kinesin_motor_dom_sf"/>
</dbReference>
<protein>
    <submittedName>
        <fullName evidence="7">KIF17 protein</fullName>
    </submittedName>
</protein>
<evidence type="ECO:0000313" key="8">
    <source>
        <dbReference type="Proteomes" id="UP000587472"/>
    </source>
</evidence>
<keyword evidence="3 5" id="KW-0067">ATP-binding</keyword>
<dbReference type="InterPro" id="IPR027640">
    <property type="entry name" value="Kinesin-like_fam"/>
</dbReference>
<sequence length="80" mass="8832">EGCNGTIFAYGQTGSGKSFPTRGAVDPSPHKGTIPRAFEHIFESIQCAENPKFLVRASYLEIYNEDIRDLLGANTKQKLE</sequence>
<dbReference type="PANTHER" id="PTHR47968">
    <property type="entry name" value="CENTROMERE PROTEIN E"/>
    <property type="match status" value="1"/>
</dbReference>
<comment type="caution">
    <text evidence="7">The sequence shown here is derived from an EMBL/GenBank/DDBJ whole genome shotgun (WGS) entry which is preliminary data.</text>
</comment>
<evidence type="ECO:0000256" key="3">
    <source>
        <dbReference type="ARBA" id="ARBA00022840"/>
    </source>
</evidence>
<dbReference type="InterPro" id="IPR001752">
    <property type="entry name" value="Kinesin_motor_dom"/>
</dbReference>
<evidence type="ECO:0000256" key="1">
    <source>
        <dbReference type="ARBA" id="ARBA00004245"/>
    </source>
</evidence>
<accession>A0A7K9X2M7</accession>
<keyword evidence="4" id="KW-0206">Cytoskeleton</keyword>
<evidence type="ECO:0000313" key="7">
    <source>
        <dbReference type="EMBL" id="NXI91567.1"/>
    </source>
</evidence>
<dbReference type="Proteomes" id="UP000587472">
    <property type="component" value="Unassembled WGS sequence"/>
</dbReference>
<dbReference type="GO" id="GO:0003777">
    <property type="term" value="F:microtubule motor activity"/>
    <property type="evidence" value="ECO:0007669"/>
    <property type="project" value="InterPro"/>
</dbReference>
<evidence type="ECO:0000259" key="6">
    <source>
        <dbReference type="PROSITE" id="PS50067"/>
    </source>
</evidence>
<comment type="similarity">
    <text evidence="5">Belongs to the TRAFAC class myosin-kinesin ATPase superfamily. Kinesin family.</text>
</comment>
<gene>
    <name evidence="7" type="primary">Kif17</name>
    <name evidence="7" type="ORF">PSOCRE_R05838</name>
</gene>
<dbReference type="SUPFAM" id="SSF52540">
    <property type="entry name" value="P-loop containing nucleoside triphosphate hydrolases"/>
    <property type="match status" value="1"/>
</dbReference>
<dbReference type="PROSITE" id="PS50067">
    <property type="entry name" value="KINESIN_MOTOR_2"/>
    <property type="match status" value="1"/>
</dbReference>
<keyword evidence="5" id="KW-0505">Motor protein</keyword>
<dbReference type="Gene3D" id="3.40.850.10">
    <property type="entry name" value="Kinesin motor domain"/>
    <property type="match status" value="1"/>
</dbReference>
<name>A0A7K9X2M7_9GRUI</name>
<keyword evidence="2 5" id="KW-0547">Nucleotide-binding</keyword>
<organism evidence="7 8">
    <name type="scientific">Psophia crepitans</name>
    <name type="common">common trumpeter</name>
    <dbReference type="NCBI Taxonomy" id="54359"/>
    <lineage>
        <taxon>Eukaryota</taxon>
        <taxon>Metazoa</taxon>
        <taxon>Chordata</taxon>
        <taxon>Craniata</taxon>
        <taxon>Vertebrata</taxon>
        <taxon>Euteleostomi</taxon>
        <taxon>Archelosauria</taxon>
        <taxon>Archosauria</taxon>
        <taxon>Dinosauria</taxon>
        <taxon>Saurischia</taxon>
        <taxon>Theropoda</taxon>
        <taxon>Coelurosauria</taxon>
        <taxon>Aves</taxon>
        <taxon>Neognathae</taxon>
        <taxon>Neoaves</taxon>
        <taxon>Gruiformes</taxon>
        <taxon>Psophiidae</taxon>
        <taxon>Psophia</taxon>
    </lineage>
</organism>
<comment type="subcellular location">
    <subcellularLocation>
        <location evidence="1">Cytoplasm</location>
        <location evidence="1">Cytoskeleton</location>
    </subcellularLocation>
</comment>
<evidence type="ECO:0000256" key="5">
    <source>
        <dbReference type="PROSITE-ProRule" id="PRU00283"/>
    </source>
</evidence>
<dbReference type="GO" id="GO:0008017">
    <property type="term" value="F:microtubule binding"/>
    <property type="evidence" value="ECO:0007669"/>
    <property type="project" value="InterPro"/>
</dbReference>
<dbReference type="InterPro" id="IPR027417">
    <property type="entry name" value="P-loop_NTPase"/>
</dbReference>
<dbReference type="GO" id="GO:0000278">
    <property type="term" value="P:mitotic cell cycle"/>
    <property type="evidence" value="ECO:0007669"/>
    <property type="project" value="TreeGrafter"/>
</dbReference>
<dbReference type="EMBL" id="VWZZ01001417">
    <property type="protein sequence ID" value="NXI91567.1"/>
    <property type="molecule type" value="Genomic_DNA"/>
</dbReference>
<dbReference type="PANTHER" id="PTHR47968:SF50">
    <property type="entry name" value="KINESIN-LIKE PROTEIN"/>
    <property type="match status" value="1"/>
</dbReference>
<evidence type="ECO:0000256" key="4">
    <source>
        <dbReference type="ARBA" id="ARBA00023212"/>
    </source>
</evidence>
<proteinExistence type="inferred from homology"/>
<dbReference type="GO" id="GO:0007018">
    <property type="term" value="P:microtubule-based movement"/>
    <property type="evidence" value="ECO:0007669"/>
    <property type="project" value="InterPro"/>
</dbReference>
<dbReference type="GO" id="GO:0005874">
    <property type="term" value="C:microtubule"/>
    <property type="evidence" value="ECO:0007669"/>
    <property type="project" value="TreeGrafter"/>
</dbReference>
<feature type="domain" description="Kinesin motor" evidence="6">
    <location>
        <begin position="1"/>
        <end position="80"/>
    </location>
</feature>
<reference evidence="7 8" key="1">
    <citation type="submission" date="2019-09" db="EMBL/GenBank/DDBJ databases">
        <title>Bird 10,000 Genomes (B10K) Project - Family phase.</title>
        <authorList>
            <person name="Zhang G."/>
        </authorList>
    </citation>
    <scope>NUCLEOTIDE SEQUENCE [LARGE SCALE GENOMIC DNA]</scope>
    <source>
        <strain evidence="7">B10K-DU-001-60</strain>
        <tissue evidence="7">Muscle</tissue>
    </source>
</reference>
<dbReference type="Pfam" id="PF00225">
    <property type="entry name" value="Kinesin"/>
    <property type="match status" value="1"/>
</dbReference>
<keyword evidence="8" id="KW-1185">Reference proteome</keyword>
<feature type="binding site" evidence="5">
    <location>
        <begin position="11"/>
        <end position="18"/>
    </location>
    <ligand>
        <name>ATP</name>
        <dbReference type="ChEBI" id="CHEBI:30616"/>
    </ligand>
</feature>
<feature type="non-terminal residue" evidence="7">
    <location>
        <position position="1"/>
    </location>
</feature>
<dbReference type="GO" id="GO:0005524">
    <property type="term" value="F:ATP binding"/>
    <property type="evidence" value="ECO:0007669"/>
    <property type="project" value="UniProtKB-UniRule"/>
</dbReference>
<dbReference type="AlphaFoldDB" id="A0A7K9X2M7"/>
<evidence type="ECO:0000256" key="2">
    <source>
        <dbReference type="ARBA" id="ARBA00022741"/>
    </source>
</evidence>